<dbReference type="PIRSF" id="PIRSF017393">
    <property type="entry name" value="MTase_SAV2177"/>
    <property type="match status" value="1"/>
</dbReference>
<dbReference type="InterPro" id="IPR029063">
    <property type="entry name" value="SAM-dependent_MTases_sf"/>
</dbReference>
<keyword evidence="1" id="KW-0489">Methyltransferase</keyword>
<dbReference type="Proteomes" id="UP001447516">
    <property type="component" value="Unassembled WGS sequence"/>
</dbReference>
<protein>
    <submittedName>
        <fullName evidence="1">SAM-dependent methyltransferase</fullName>
        <ecNumber evidence="1">2.1.1.-</ecNumber>
    </submittedName>
</protein>
<evidence type="ECO:0000313" key="2">
    <source>
        <dbReference type="Proteomes" id="UP001447516"/>
    </source>
</evidence>
<dbReference type="Pfam" id="PF04672">
    <property type="entry name" value="Methyltransf_19"/>
    <property type="match status" value="1"/>
</dbReference>
<dbReference type="InterPro" id="IPR006764">
    <property type="entry name" value="SAM_dep_MeTrfase_SAV2177_type"/>
</dbReference>
<sequence length="275" mass="29702">MTTGRNLASQALPGGGIAGIDIRTPNVARMYDYYLGGKDNFAADREAAERVIAAAPVTREVARGNRAFLGRVVRFLAGEAGIGQFLDIGAGLPTRDNVHQVAQRANAAARVVYVDNDPVVLSHARALLATDERTRVVLGDVRKPGDILTDPEVRSLLDLSRPVAVLLVAVLHFVPDHEDPYGAVRALVDAMAPGSFLVVSHIEHRPELATAAKPYDRANAPVVPRTFDEVARFFDGLELVPPGLVNVRRWRPDELVLSTRLDPDVPCFGGVGVKR</sequence>
<dbReference type="GO" id="GO:0032259">
    <property type="term" value="P:methylation"/>
    <property type="evidence" value="ECO:0007669"/>
    <property type="project" value="UniProtKB-KW"/>
</dbReference>
<gene>
    <name evidence="1" type="ORF">AAH991_12035</name>
</gene>
<evidence type="ECO:0000313" key="1">
    <source>
        <dbReference type="EMBL" id="MEN3535837.1"/>
    </source>
</evidence>
<keyword evidence="2" id="KW-1185">Reference proteome</keyword>
<dbReference type="SUPFAM" id="SSF53335">
    <property type="entry name" value="S-adenosyl-L-methionine-dependent methyltransferases"/>
    <property type="match status" value="1"/>
</dbReference>
<name>A0ABV0AKJ8_9ACTN</name>
<dbReference type="Gene3D" id="3.40.50.150">
    <property type="entry name" value="Vaccinia Virus protein VP39"/>
    <property type="match status" value="1"/>
</dbReference>
<accession>A0ABV0AKJ8</accession>
<keyword evidence="1" id="KW-0808">Transferase</keyword>
<dbReference type="GO" id="GO:0008168">
    <property type="term" value="F:methyltransferase activity"/>
    <property type="evidence" value="ECO:0007669"/>
    <property type="project" value="UniProtKB-KW"/>
</dbReference>
<proteinExistence type="predicted"/>
<dbReference type="EMBL" id="JBDJAW010000007">
    <property type="protein sequence ID" value="MEN3535837.1"/>
    <property type="molecule type" value="Genomic_DNA"/>
</dbReference>
<dbReference type="RefSeq" id="WP_346225855.1">
    <property type="nucleotide sequence ID" value="NZ_JBDJAW010000007.1"/>
</dbReference>
<comment type="caution">
    <text evidence="1">The sequence shown here is derived from an EMBL/GenBank/DDBJ whole genome shotgun (WGS) entry which is preliminary data.</text>
</comment>
<organism evidence="1 2">
    <name type="scientific">Microbispora maris</name>
    <dbReference type="NCBI Taxonomy" id="3144104"/>
    <lineage>
        <taxon>Bacteria</taxon>
        <taxon>Bacillati</taxon>
        <taxon>Actinomycetota</taxon>
        <taxon>Actinomycetes</taxon>
        <taxon>Streptosporangiales</taxon>
        <taxon>Streptosporangiaceae</taxon>
        <taxon>Microbispora</taxon>
    </lineage>
</organism>
<dbReference type="EC" id="2.1.1.-" evidence="1"/>
<reference evidence="1 2" key="1">
    <citation type="submission" date="2024-05" db="EMBL/GenBank/DDBJ databases">
        <title>Microbispora sp.ZYX-F-249.</title>
        <authorList>
            <person name="Xie H."/>
        </authorList>
    </citation>
    <scope>NUCLEOTIDE SEQUENCE [LARGE SCALE GENOMIC DNA]</scope>
    <source>
        <strain evidence="1 2">ZYX-F-249</strain>
    </source>
</reference>